<feature type="transmembrane region" description="Helical" evidence="1">
    <location>
        <begin position="24"/>
        <end position="42"/>
    </location>
</feature>
<protein>
    <submittedName>
        <fullName evidence="2">Uncharacterized protein</fullName>
    </submittedName>
</protein>
<keyword evidence="1" id="KW-0812">Transmembrane</keyword>
<organism evidence="2 3">
    <name type="scientific">Parazoarcus communis</name>
    <dbReference type="NCBI Taxonomy" id="41977"/>
    <lineage>
        <taxon>Bacteria</taxon>
        <taxon>Pseudomonadati</taxon>
        <taxon>Pseudomonadota</taxon>
        <taxon>Betaproteobacteria</taxon>
        <taxon>Rhodocyclales</taxon>
        <taxon>Zoogloeaceae</taxon>
        <taxon>Parazoarcus</taxon>
    </lineage>
</organism>
<keyword evidence="1" id="KW-0472">Membrane</keyword>
<sequence>MPDLDSETHALHEPDAHTRKFQAVASWVVVVILIGFGSYALMKLVSVHETPGTYWRDLIREQFPVLVGLPMAGLGALFVTLILRISTGPLEFEMAGVKFKGGAAPIVFWIICFLSIVLSIRMLWQS</sequence>
<dbReference type="AlphaFoldDB" id="A0A2U8GVW5"/>
<dbReference type="Proteomes" id="UP000244930">
    <property type="component" value="Chromosome"/>
</dbReference>
<evidence type="ECO:0000313" key="3">
    <source>
        <dbReference type="Proteomes" id="UP000244930"/>
    </source>
</evidence>
<keyword evidence="1" id="KW-1133">Transmembrane helix</keyword>
<dbReference type="EMBL" id="CP022187">
    <property type="protein sequence ID" value="AWI77608.1"/>
    <property type="molecule type" value="Genomic_DNA"/>
</dbReference>
<proteinExistence type="predicted"/>
<accession>A0A2U8GVW5</accession>
<evidence type="ECO:0000256" key="1">
    <source>
        <dbReference type="SAM" id="Phobius"/>
    </source>
</evidence>
<evidence type="ECO:0000313" key="2">
    <source>
        <dbReference type="EMBL" id="AWI77608.1"/>
    </source>
</evidence>
<name>A0A2U8GVW5_9RHOO</name>
<reference evidence="2 3" key="1">
    <citation type="submission" date="2017-06" db="EMBL/GenBank/DDBJ databases">
        <title>Azoarcus.</title>
        <authorList>
            <person name="Woo J.-H."/>
            <person name="Kim H.-S."/>
        </authorList>
    </citation>
    <scope>NUCLEOTIDE SEQUENCE [LARGE SCALE GENOMIC DNA]</scope>
    <source>
        <strain evidence="2 3">TSPY31</strain>
    </source>
</reference>
<feature type="transmembrane region" description="Helical" evidence="1">
    <location>
        <begin position="63"/>
        <end position="86"/>
    </location>
</feature>
<feature type="transmembrane region" description="Helical" evidence="1">
    <location>
        <begin position="106"/>
        <end position="124"/>
    </location>
</feature>
<keyword evidence="3" id="KW-1185">Reference proteome</keyword>
<dbReference type="KEGG" id="acom:CEW83_09275"/>
<gene>
    <name evidence="2" type="ORF">CEW83_09275</name>
</gene>